<dbReference type="InterPro" id="IPR036390">
    <property type="entry name" value="WH_DNA-bd_sf"/>
</dbReference>
<dbReference type="RefSeq" id="WP_338004605.1">
    <property type="nucleotide sequence ID" value="NZ_JAOPKA010000010.1"/>
</dbReference>
<dbReference type="AlphaFoldDB" id="A0AAP3E2V0"/>
<feature type="compositionally biased region" description="Polar residues" evidence="1">
    <location>
        <begin position="93"/>
        <end position="105"/>
    </location>
</feature>
<dbReference type="SUPFAM" id="SSF46785">
    <property type="entry name" value="Winged helix' DNA-binding domain"/>
    <property type="match status" value="1"/>
</dbReference>
<evidence type="ECO:0000313" key="2">
    <source>
        <dbReference type="EMBL" id="MCU4742790.1"/>
    </source>
</evidence>
<evidence type="ECO:0000256" key="1">
    <source>
        <dbReference type="SAM" id="MobiDB-lite"/>
    </source>
</evidence>
<accession>A0AAP3E2V0</accession>
<dbReference type="EMBL" id="JAOPKA010000010">
    <property type="protein sequence ID" value="MCU4742790.1"/>
    <property type="molecule type" value="Genomic_DNA"/>
</dbReference>
<feature type="region of interest" description="Disordered" evidence="1">
    <location>
        <begin position="86"/>
        <end position="121"/>
    </location>
</feature>
<protein>
    <submittedName>
        <fullName evidence="2">ArsR family transcriptional regulator</fullName>
    </submittedName>
</protein>
<gene>
    <name evidence="2" type="ORF">OB960_15470</name>
</gene>
<dbReference type="Gene3D" id="1.10.10.10">
    <property type="entry name" value="Winged helix-like DNA-binding domain superfamily/Winged helix DNA-binding domain"/>
    <property type="match status" value="1"/>
</dbReference>
<reference evidence="2" key="1">
    <citation type="submission" date="2022-09" db="EMBL/GenBank/DDBJ databases">
        <title>Enrichment on poylsaccharides allowed isolation of novel metabolic and taxonomic groups of Haloarchaea.</title>
        <authorList>
            <person name="Sorokin D.Y."/>
            <person name="Elcheninov A.G."/>
            <person name="Khizhniak T.V."/>
            <person name="Kolganova T.V."/>
            <person name="Kublanov I.V."/>
        </authorList>
    </citation>
    <scope>NUCLEOTIDE SEQUENCE</scope>
    <source>
        <strain evidence="2">AArc-xg1-1</strain>
    </source>
</reference>
<dbReference type="InterPro" id="IPR036388">
    <property type="entry name" value="WH-like_DNA-bd_sf"/>
</dbReference>
<name>A0AAP3E2V0_9EURY</name>
<evidence type="ECO:0000313" key="3">
    <source>
        <dbReference type="Proteomes" id="UP001321018"/>
    </source>
</evidence>
<dbReference type="Proteomes" id="UP001321018">
    <property type="component" value="Unassembled WGS sequence"/>
</dbReference>
<organism evidence="2 3">
    <name type="scientific">Natronoglomus mannanivorans</name>
    <dbReference type="NCBI Taxonomy" id="2979990"/>
    <lineage>
        <taxon>Archaea</taxon>
        <taxon>Methanobacteriati</taxon>
        <taxon>Methanobacteriota</taxon>
        <taxon>Stenosarchaea group</taxon>
        <taxon>Halobacteria</taxon>
        <taxon>Halobacteriales</taxon>
        <taxon>Natrialbaceae</taxon>
        <taxon>Natronoglomus</taxon>
    </lineage>
</organism>
<comment type="caution">
    <text evidence="2">The sequence shown here is derived from an EMBL/GenBank/DDBJ whole genome shotgun (WGS) entry which is preliminary data.</text>
</comment>
<proteinExistence type="predicted"/>
<sequence>MKLRQPTDFQILEALEETGRNVAANLESQTDKTRQNINTRLPVLDDYGLVEKIGPAERSGLYEITPDGKTALVYREQYCDVDDFESLIRGPEPNSQRSAATQTQCARGEYDADADQSERQD</sequence>